<organism evidence="5 6">
    <name type="scientific">Rhizophlyctis rosea</name>
    <dbReference type="NCBI Taxonomy" id="64517"/>
    <lineage>
        <taxon>Eukaryota</taxon>
        <taxon>Fungi</taxon>
        <taxon>Fungi incertae sedis</taxon>
        <taxon>Chytridiomycota</taxon>
        <taxon>Chytridiomycota incertae sedis</taxon>
        <taxon>Chytridiomycetes</taxon>
        <taxon>Rhizophlyctidales</taxon>
        <taxon>Rhizophlyctidaceae</taxon>
        <taxon>Rhizophlyctis</taxon>
    </lineage>
</organism>
<dbReference type="InterPro" id="IPR001298">
    <property type="entry name" value="Filamin/ABP280_rpt"/>
</dbReference>
<gene>
    <name evidence="5" type="ORF">HK097_007233</name>
</gene>
<evidence type="ECO:0000256" key="4">
    <source>
        <dbReference type="SAM" id="MobiDB-lite"/>
    </source>
</evidence>
<name>A0AAD5X4Q9_9FUNG</name>
<dbReference type="PROSITE" id="PS51450">
    <property type="entry name" value="LRR"/>
    <property type="match status" value="3"/>
</dbReference>
<protein>
    <submittedName>
        <fullName evidence="5">Uncharacterized protein</fullName>
    </submittedName>
</protein>
<dbReference type="InterPro" id="IPR013783">
    <property type="entry name" value="Ig-like_fold"/>
</dbReference>
<dbReference type="EMBL" id="JADGJD010000361">
    <property type="protein sequence ID" value="KAJ3051770.1"/>
    <property type="molecule type" value="Genomic_DNA"/>
</dbReference>
<feature type="repeat" description="Filamin" evidence="3">
    <location>
        <begin position="496"/>
        <end position="602"/>
    </location>
</feature>
<dbReference type="Gene3D" id="3.80.10.10">
    <property type="entry name" value="Ribonuclease Inhibitor"/>
    <property type="match status" value="2"/>
</dbReference>
<evidence type="ECO:0000256" key="2">
    <source>
        <dbReference type="ARBA" id="ARBA00022737"/>
    </source>
</evidence>
<dbReference type="InterPro" id="IPR017868">
    <property type="entry name" value="Filamin/ABP280_repeat-like"/>
</dbReference>
<feature type="region of interest" description="Disordered" evidence="4">
    <location>
        <begin position="643"/>
        <end position="684"/>
    </location>
</feature>
<feature type="repeat" description="Filamin" evidence="3">
    <location>
        <begin position="386"/>
        <end position="494"/>
    </location>
</feature>
<evidence type="ECO:0000313" key="6">
    <source>
        <dbReference type="Proteomes" id="UP001212841"/>
    </source>
</evidence>
<dbReference type="Gene3D" id="2.60.40.10">
    <property type="entry name" value="Immunoglobulins"/>
    <property type="match status" value="3"/>
</dbReference>
<sequence>MVHHHHSRPNSLYLSNNELAELPRQMQSFNTLAHLDISFNSLTELPYVHHSTDQLQTLDARSNSIVGLPGELAACINLKKLLLFKNMLSDLPEDLFQSLPHLRILDVSSNVLTSVPTSIFNFCTELRELRLADNRIDSLPKDIANLEKVTRLILGNNRIQSIPVEMNNLTSLVELDLSGNLLNHIPDQAFLHLNHLKVLSLANNQLQSLPNFGSLADLEVLDIRKNPLTVLHVSIAKLLALEDLRLDTHKHSTITIPPLAVCQRGKAVIMSYLTDLLKGVPEPAACEAYGPGLEPSGVVASEHTFTIQSFDKYGNPKTVGGDVFIVQISVTKSDATSQQWEAVPKDLGDGTYTVTYDARESGTYTIKVSNQNENISRSPFRRSLAPGMVSAFHCTCEGEDLVRGQAGRVGTFLIKARDEYRNLLGTTALRFQVIMSLSEGIGSTVNVDRLKWSVTDNGDGTYTGSYSTPISGTYKLDVTLDGRSVCGSPFHVDVEPGETVASGCTASLTGLGNVEVGVVSSFVVMARDRFGNGRTKGGDLFATLLIGPDGGNVESEVIDNGNGEYFVRYTPHQAGPHRVEVKLITSKGTGRSIAGAPFLVKVEDAKDAILHRQHMENVKLANDLAQLNKKFAEAQAKLAQNEEELKAREDEIEERAVKESGGTTSPVRRTSGHMLGSRESSQRSLDRDLQLYTYDPQNESTVINGLLGLKPHVQPVPFHILGLCILELMREGRGEDVKGLVWNCVAGVRKILFSEVCLIMLPFVHASRDIYND</sequence>
<dbReference type="SUPFAM" id="SSF81296">
    <property type="entry name" value="E set domains"/>
    <property type="match status" value="3"/>
</dbReference>
<dbReference type="PROSITE" id="PS50194">
    <property type="entry name" value="FILAMIN_REPEAT"/>
    <property type="match status" value="3"/>
</dbReference>
<evidence type="ECO:0000313" key="5">
    <source>
        <dbReference type="EMBL" id="KAJ3051770.1"/>
    </source>
</evidence>
<dbReference type="Proteomes" id="UP001212841">
    <property type="component" value="Unassembled WGS sequence"/>
</dbReference>
<reference evidence="5" key="1">
    <citation type="submission" date="2020-05" db="EMBL/GenBank/DDBJ databases">
        <title>Phylogenomic resolution of chytrid fungi.</title>
        <authorList>
            <person name="Stajich J.E."/>
            <person name="Amses K."/>
            <person name="Simmons R."/>
            <person name="Seto K."/>
            <person name="Myers J."/>
            <person name="Bonds A."/>
            <person name="Quandt C.A."/>
            <person name="Barry K."/>
            <person name="Liu P."/>
            <person name="Grigoriev I."/>
            <person name="Longcore J.E."/>
            <person name="James T.Y."/>
        </authorList>
    </citation>
    <scope>NUCLEOTIDE SEQUENCE</scope>
    <source>
        <strain evidence="5">JEL0318</strain>
    </source>
</reference>
<dbReference type="PANTHER" id="PTHR24366:SF96">
    <property type="entry name" value="LEUCINE RICH REPEAT CONTAINING 53"/>
    <property type="match status" value="1"/>
</dbReference>
<dbReference type="SMART" id="SM00369">
    <property type="entry name" value="LRR_TYP"/>
    <property type="match status" value="7"/>
</dbReference>
<feature type="repeat" description="Filamin" evidence="3">
    <location>
        <begin position="278"/>
        <end position="384"/>
    </location>
</feature>
<accession>A0AAD5X4Q9</accession>
<proteinExistence type="predicted"/>
<dbReference type="InterPro" id="IPR001611">
    <property type="entry name" value="Leu-rich_rpt"/>
</dbReference>
<dbReference type="AlphaFoldDB" id="A0AAD5X4Q9"/>
<dbReference type="Pfam" id="PF13855">
    <property type="entry name" value="LRR_8"/>
    <property type="match status" value="2"/>
</dbReference>
<keyword evidence="2" id="KW-0677">Repeat</keyword>
<dbReference type="InterPro" id="IPR014756">
    <property type="entry name" value="Ig_E-set"/>
</dbReference>
<evidence type="ECO:0000256" key="1">
    <source>
        <dbReference type="ARBA" id="ARBA00022614"/>
    </source>
</evidence>
<dbReference type="SMART" id="SM00364">
    <property type="entry name" value="LRR_BAC"/>
    <property type="match status" value="5"/>
</dbReference>
<dbReference type="InterPro" id="IPR032675">
    <property type="entry name" value="LRR_dom_sf"/>
</dbReference>
<keyword evidence="1" id="KW-0433">Leucine-rich repeat</keyword>
<keyword evidence="6" id="KW-1185">Reference proteome</keyword>
<dbReference type="SUPFAM" id="SSF52058">
    <property type="entry name" value="L domain-like"/>
    <property type="match status" value="1"/>
</dbReference>
<feature type="compositionally biased region" description="Basic and acidic residues" evidence="4">
    <location>
        <begin position="643"/>
        <end position="658"/>
    </location>
</feature>
<dbReference type="Pfam" id="PF00630">
    <property type="entry name" value="Filamin"/>
    <property type="match status" value="3"/>
</dbReference>
<dbReference type="PANTHER" id="PTHR24366">
    <property type="entry name" value="IG(IMMUNOGLOBULIN) AND LRR(LEUCINE RICH REPEAT) DOMAINS"/>
    <property type="match status" value="1"/>
</dbReference>
<dbReference type="SMART" id="SM00557">
    <property type="entry name" value="IG_FLMN"/>
    <property type="match status" value="3"/>
</dbReference>
<dbReference type="SMART" id="SM00365">
    <property type="entry name" value="LRR_SD22"/>
    <property type="match status" value="4"/>
</dbReference>
<comment type="caution">
    <text evidence="5">The sequence shown here is derived from an EMBL/GenBank/DDBJ whole genome shotgun (WGS) entry which is preliminary data.</text>
</comment>
<dbReference type="InterPro" id="IPR003591">
    <property type="entry name" value="Leu-rich_rpt_typical-subtyp"/>
</dbReference>
<evidence type="ECO:0000256" key="3">
    <source>
        <dbReference type="PROSITE-ProRule" id="PRU00087"/>
    </source>
</evidence>